<dbReference type="HOGENOM" id="CLU_2737029_0_0_6"/>
<comment type="caution">
    <text evidence="1">The sequence shown here is derived from an EMBL/GenBank/DDBJ whole genome shotgun (WGS) entry which is preliminary data.</text>
</comment>
<protein>
    <submittedName>
        <fullName evidence="1">Luciferase family protein</fullName>
    </submittedName>
</protein>
<dbReference type="EMBL" id="ADWY01001486">
    <property type="protein sequence ID" value="EGH17063.1"/>
    <property type="molecule type" value="Genomic_DNA"/>
</dbReference>
<dbReference type="AlphaFoldDB" id="F3CCS1"/>
<accession>F3CCS1</accession>
<gene>
    <name evidence="1" type="ORF">Pgy4_29040</name>
</gene>
<organism evidence="1 2">
    <name type="scientific">Pseudomonas savastanoi pv. glycinea str. race 4</name>
    <dbReference type="NCBI Taxonomy" id="875330"/>
    <lineage>
        <taxon>Bacteria</taxon>
        <taxon>Pseudomonadati</taxon>
        <taxon>Pseudomonadota</taxon>
        <taxon>Gammaproteobacteria</taxon>
        <taxon>Pseudomonadales</taxon>
        <taxon>Pseudomonadaceae</taxon>
        <taxon>Pseudomonas</taxon>
    </lineage>
</organism>
<name>F3CCS1_PSESG</name>
<sequence length="71" mass="7795">MRTEKAYPIKPNPMRSSRNKIQLGVFSTNTEGGCTVTNAPERLRGDDWAGNLEIARVADDAGFEAFIPVGR</sequence>
<evidence type="ECO:0000313" key="1">
    <source>
        <dbReference type="EMBL" id="EGH17063.1"/>
    </source>
</evidence>
<evidence type="ECO:0000313" key="2">
    <source>
        <dbReference type="Proteomes" id="UP000005466"/>
    </source>
</evidence>
<reference evidence="1 2" key="1">
    <citation type="journal article" date="2011" name="PLoS Pathog.">
        <title>Dynamic evolution of pathogenicity revealed by sequencing and comparative genomics of 19 Pseudomonas syringae isolates.</title>
        <authorList>
            <person name="Baltrus D.A."/>
            <person name="Nishimura M.T."/>
            <person name="Romanchuk A."/>
            <person name="Chang J.H."/>
            <person name="Mukhtar M.S."/>
            <person name="Cherkis K."/>
            <person name="Roach J."/>
            <person name="Grant S.R."/>
            <person name="Jones C.D."/>
            <person name="Dangl J.L."/>
        </authorList>
    </citation>
    <scope>NUCLEOTIDE SEQUENCE [LARGE SCALE GENOMIC DNA]</scope>
    <source>
        <strain evidence="2">race 4</strain>
    </source>
</reference>
<dbReference type="PATRIC" id="fig|875330.6.peg.4824"/>
<proteinExistence type="predicted"/>
<dbReference type="Proteomes" id="UP000005466">
    <property type="component" value="Unassembled WGS sequence"/>
</dbReference>
<dbReference type="BioCyc" id="PSYR875330:G11XH-5550-MONOMER"/>